<dbReference type="InterPro" id="IPR047657">
    <property type="entry name" value="PmbA"/>
</dbReference>
<evidence type="ECO:0000313" key="6">
    <source>
        <dbReference type="Proteomes" id="UP000275461"/>
    </source>
</evidence>
<name>A0A498CG67_9GAMM</name>
<feature type="domain" description="Metalloprotease TldD/E N-terminal" evidence="2">
    <location>
        <begin position="40"/>
        <end position="103"/>
    </location>
</feature>
<protein>
    <submittedName>
        <fullName evidence="5">Microcin-processing peptidase 1</fullName>
    </submittedName>
</protein>
<dbReference type="InterPro" id="IPR002510">
    <property type="entry name" value="Metalloprtase-TldD/E_N"/>
</dbReference>
<dbReference type="InterPro" id="IPR045570">
    <property type="entry name" value="Metalloprtase-TldD/E_cen_dom"/>
</dbReference>
<dbReference type="NCBIfam" id="NF008268">
    <property type="entry name" value="PRK11040.1"/>
    <property type="match status" value="1"/>
</dbReference>
<comment type="caution">
    <text evidence="5">The sequence shown here is derived from an EMBL/GenBank/DDBJ whole genome shotgun (WGS) entry which is preliminary data.</text>
</comment>
<proteinExistence type="inferred from homology"/>
<dbReference type="Proteomes" id="UP000275461">
    <property type="component" value="Unassembled WGS sequence"/>
</dbReference>
<comment type="similarity">
    <text evidence="1">Belongs to the peptidase U62 family.</text>
</comment>
<dbReference type="RefSeq" id="WP_211328238.1">
    <property type="nucleotide sequence ID" value="NZ_RCDA01000001.1"/>
</dbReference>
<feature type="domain" description="Metalloprotease TldD/E central" evidence="4">
    <location>
        <begin position="130"/>
        <end position="235"/>
    </location>
</feature>
<dbReference type="GO" id="GO:0006508">
    <property type="term" value="P:proteolysis"/>
    <property type="evidence" value="ECO:0007669"/>
    <property type="project" value="InterPro"/>
</dbReference>
<dbReference type="SUPFAM" id="SSF111283">
    <property type="entry name" value="Putative modulator of DNA gyrase, PmbA/TldD"/>
    <property type="match status" value="1"/>
</dbReference>
<organism evidence="5 6">
    <name type="scientific">Alkalispirillum mobile</name>
    <dbReference type="NCBI Taxonomy" id="85925"/>
    <lineage>
        <taxon>Bacteria</taxon>
        <taxon>Pseudomonadati</taxon>
        <taxon>Pseudomonadota</taxon>
        <taxon>Gammaproteobacteria</taxon>
        <taxon>Chromatiales</taxon>
        <taxon>Ectothiorhodospiraceae</taxon>
        <taxon>Alkalispirillum</taxon>
    </lineage>
</organism>
<feature type="domain" description="Metalloprotease TldD/E C-terminal" evidence="3">
    <location>
        <begin position="243"/>
        <end position="451"/>
    </location>
</feature>
<evidence type="ECO:0000259" key="4">
    <source>
        <dbReference type="Pfam" id="PF19290"/>
    </source>
</evidence>
<sequence>MSDTVTATTQSSRLPASADMEALIQQALDTARTLGATGADAGLVFDQGLSVNVRKGEVDTLEHHRDRGMSVTVYFGQRKGSANTADFRPESLRETVQAACDIARYTSEDPAHGLADADLMPQSLPDLDLEHPWALTPEEAIDLARRCEAAGLAEKGITNSEGAGVATHHALKVYGNSHGFVGSYAGTRHSMNCVMVAGEGDHMQRDYWFTVDRAPNALERAEDVGREAARRTLARMGARRLGTQRVPVLFAPNMARGLVAHFLGAIRGGALYRKASFLLDHLGESVFPEFVQMREEPHRPRGMGSVPFDGEGVATRERELVRDGVLQGYVLDSYSARRLGMQTTGNAGGVHNLVVAPGQDDQAALLRRMGTGLLVTEMMGQGINPVTGDYSRGATGFWVENGEIAYPVQEITVAGNLKQMYAGLQAVGSDVDRRGNVYTGSLLLDEMTVGGE</sequence>
<dbReference type="Gene3D" id="3.30.2290.10">
    <property type="entry name" value="PmbA/TldD superfamily"/>
    <property type="match status" value="1"/>
</dbReference>
<dbReference type="EMBL" id="RCDA01000001">
    <property type="protein sequence ID" value="RLK51328.1"/>
    <property type="molecule type" value="Genomic_DNA"/>
</dbReference>
<dbReference type="PANTHER" id="PTHR43421:SF1">
    <property type="entry name" value="METALLOPROTEASE PMBA"/>
    <property type="match status" value="1"/>
</dbReference>
<dbReference type="Pfam" id="PF19289">
    <property type="entry name" value="PmbA_TldD_3rd"/>
    <property type="match status" value="1"/>
</dbReference>
<dbReference type="GO" id="GO:0005829">
    <property type="term" value="C:cytosol"/>
    <property type="evidence" value="ECO:0007669"/>
    <property type="project" value="TreeGrafter"/>
</dbReference>
<evidence type="ECO:0000256" key="1">
    <source>
        <dbReference type="ARBA" id="ARBA00005836"/>
    </source>
</evidence>
<evidence type="ECO:0000259" key="3">
    <source>
        <dbReference type="Pfam" id="PF19289"/>
    </source>
</evidence>
<dbReference type="InterPro" id="IPR035068">
    <property type="entry name" value="TldD/PmbA_N"/>
</dbReference>
<evidence type="ECO:0000313" key="5">
    <source>
        <dbReference type="EMBL" id="RLK51328.1"/>
    </source>
</evidence>
<reference evidence="5 6" key="1">
    <citation type="submission" date="2018-10" db="EMBL/GenBank/DDBJ databases">
        <title>Genomic Encyclopedia of Type Strains, Phase IV (KMG-IV): sequencing the most valuable type-strain genomes for metagenomic binning, comparative biology and taxonomic classification.</title>
        <authorList>
            <person name="Goeker M."/>
        </authorList>
    </citation>
    <scope>NUCLEOTIDE SEQUENCE [LARGE SCALE GENOMIC DNA]</scope>
    <source>
        <strain evidence="5 6">DSM 12769</strain>
    </source>
</reference>
<dbReference type="Pfam" id="PF19290">
    <property type="entry name" value="PmbA_TldD_2nd"/>
    <property type="match status" value="1"/>
</dbReference>
<dbReference type="GO" id="GO:0008237">
    <property type="term" value="F:metallopeptidase activity"/>
    <property type="evidence" value="ECO:0007669"/>
    <property type="project" value="InterPro"/>
</dbReference>
<dbReference type="Pfam" id="PF01523">
    <property type="entry name" value="PmbA_TldD_1st"/>
    <property type="match status" value="1"/>
</dbReference>
<dbReference type="PANTHER" id="PTHR43421">
    <property type="entry name" value="METALLOPROTEASE PMBA"/>
    <property type="match status" value="1"/>
</dbReference>
<dbReference type="InterPro" id="IPR036059">
    <property type="entry name" value="TldD/PmbA_sf"/>
</dbReference>
<accession>A0A498CG67</accession>
<gene>
    <name evidence="5" type="ORF">DFR31_1264</name>
</gene>
<evidence type="ECO:0000259" key="2">
    <source>
        <dbReference type="Pfam" id="PF01523"/>
    </source>
</evidence>
<dbReference type="AlphaFoldDB" id="A0A498CG67"/>
<dbReference type="InterPro" id="IPR045569">
    <property type="entry name" value="Metalloprtase-TldD/E_C"/>
</dbReference>
<keyword evidence="6" id="KW-1185">Reference proteome</keyword>